<keyword evidence="2" id="KW-1185">Reference proteome</keyword>
<reference evidence="2" key="1">
    <citation type="journal article" date="2024" name="Front. Bioeng. Biotechnol.">
        <title>Genome-scale model development and genomic sequencing of the oleaginous clade Lipomyces.</title>
        <authorList>
            <person name="Czajka J.J."/>
            <person name="Han Y."/>
            <person name="Kim J."/>
            <person name="Mondo S.J."/>
            <person name="Hofstad B.A."/>
            <person name="Robles A."/>
            <person name="Haridas S."/>
            <person name="Riley R."/>
            <person name="LaButti K."/>
            <person name="Pangilinan J."/>
            <person name="Andreopoulos W."/>
            <person name="Lipzen A."/>
            <person name="Yan J."/>
            <person name="Wang M."/>
            <person name="Ng V."/>
            <person name="Grigoriev I.V."/>
            <person name="Spatafora J.W."/>
            <person name="Magnuson J.K."/>
            <person name="Baker S.E."/>
            <person name="Pomraning K.R."/>
        </authorList>
    </citation>
    <scope>NUCLEOTIDE SEQUENCE [LARGE SCALE GENOMIC DNA]</scope>
    <source>
        <strain evidence="2">CBS 7786</strain>
    </source>
</reference>
<evidence type="ECO:0000313" key="1">
    <source>
        <dbReference type="EMBL" id="KAK9236466.1"/>
    </source>
</evidence>
<name>A0ACC3SYN1_LIPKO</name>
<accession>A0ACC3SYN1</accession>
<gene>
    <name evidence="1" type="ORF">V1525DRAFT_406927</name>
</gene>
<evidence type="ECO:0000313" key="2">
    <source>
        <dbReference type="Proteomes" id="UP001433508"/>
    </source>
</evidence>
<sequence length="384" mass="38843">MNRLQAVLSMLVSAVPYTGPACPTTCTTTTVFNSSTSTGPLTLSMPVTTTQFDETILCAITPTASGFPATSDICVDVEEVTFVLEGVFVGQTPVCTSESVSISTITSTSVVTVSGSPTSFGQQLTGSVGPGGTAAPLETSFCFTATSPICPSGFTSSASADASFSATFVDVKATAVDEFVVQKSPPSSCCPSNLAVVPVGNFNAFADTILCATPLASGFPTCSQISLGDATFTFGATFNADPFICTSTYITHRVVTTTSTENGTPGTSTYSGSIATTTATDGNSASISSSLCVSARPSLGGACGPGFTSSSATGVGSFMSAAWNITATGTLTTAAKDTCTVSPTAYSLVSEQPAPNVLIYLIVVIIVILTIMLLFLCLCCCLII</sequence>
<comment type="caution">
    <text evidence="1">The sequence shown here is derived from an EMBL/GenBank/DDBJ whole genome shotgun (WGS) entry which is preliminary data.</text>
</comment>
<proteinExistence type="predicted"/>
<dbReference type="EMBL" id="MU971387">
    <property type="protein sequence ID" value="KAK9236466.1"/>
    <property type="molecule type" value="Genomic_DNA"/>
</dbReference>
<organism evidence="1 2">
    <name type="scientific">Lipomyces kononenkoae</name>
    <name type="common">Yeast</name>
    <dbReference type="NCBI Taxonomy" id="34357"/>
    <lineage>
        <taxon>Eukaryota</taxon>
        <taxon>Fungi</taxon>
        <taxon>Dikarya</taxon>
        <taxon>Ascomycota</taxon>
        <taxon>Saccharomycotina</taxon>
        <taxon>Lipomycetes</taxon>
        <taxon>Lipomycetales</taxon>
        <taxon>Lipomycetaceae</taxon>
        <taxon>Lipomyces</taxon>
    </lineage>
</organism>
<dbReference type="Proteomes" id="UP001433508">
    <property type="component" value="Unassembled WGS sequence"/>
</dbReference>
<protein>
    <submittedName>
        <fullName evidence="1">Uncharacterized protein</fullName>
    </submittedName>
</protein>